<dbReference type="EMBL" id="CM055100">
    <property type="protein sequence ID" value="KAJ7543243.1"/>
    <property type="molecule type" value="Genomic_DNA"/>
</dbReference>
<evidence type="ECO:0000313" key="2">
    <source>
        <dbReference type="Proteomes" id="UP001162992"/>
    </source>
</evidence>
<organism evidence="1 2">
    <name type="scientific">Diphasiastrum complanatum</name>
    <name type="common">Issler's clubmoss</name>
    <name type="synonym">Lycopodium complanatum</name>
    <dbReference type="NCBI Taxonomy" id="34168"/>
    <lineage>
        <taxon>Eukaryota</taxon>
        <taxon>Viridiplantae</taxon>
        <taxon>Streptophyta</taxon>
        <taxon>Embryophyta</taxon>
        <taxon>Tracheophyta</taxon>
        <taxon>Lycopodiopsida</taxon>
        <taxon>Lycopodiales</taxon>
        <taxon>Lycopodiaceae</taxon>
        <taxon>Lycopodioideae</taxon>
        <taxon>Diphasiastrum</taxon>
    </lineage>
</organism>
<protein>
    <submittedName>
        <fullName evidence="1">Uncharacterized protein</fullName>
    </submittedName>
</protein>
<comment type="caution">
    <text evidence="1">The sequence shown here is derived from an EMBL/GenBank/DDBJ whole genome shotgun (WGS) entry which is preliminary data.</text>
</comment>
<dbReference type="Proteomes" id="UP001162992">
    <property type="component" value="Chromosome 9"/>
</dbReference>
<reference evidence="2" key="1">
    <citation type="journal article" date="2024" name="Proc. Natl. Acad. Sci. U.S.A.">
        <title>Extraordinary preservation of gene collinearity over three hundred million years revealed in homosporous lycophytes.</title>
        <authorList>
            <person name="Li C."/>
            <person name="Wickell D."/>
            <person name="Kuo L.Y."/>
            <person name="Chen X."/>
            <person name="Nie B."/>
            <person name="Liao X."/>
            <person name="Peng D."/>
            <person name="Ji J."/>
            <person name="Jenkins J."/>
            <person name="Williams M."/>
            <person name="Shu S."/>
            <person name="Plott C."/>
            <person name="Barry K."/>
            <person name="Rajasekar S."/>
            <person name="Grimwood J."/>
            <person name="Han X."/>
            <person name="Sun S."/>
            <person name="Hou Z."/>
            <person name="He W."/>
            <person name="Dai G."/>
            <person name="Sun C."/>
            <person name="Schmutz J."/>
            <person name="Leebens-Mack J.H."/>
            <person name="Li F.W."/>
            <person name="Wang L."/>
        </authorList>
    </citation>
    <scope>NUCLEOTIDE SEQUENCE [LARGE SCALE GENOMIC DNA]</scope>
    <source>
        <strain evidence="2">cv. PW_Plant_1</strain>
    </source>
</reference>
<gene>
    <name evidence="1" type="ORF">O6H91_09G030800</name>
</gene>
<proteinExistence type="predicted"/>
<evidence type="ECO:0000313" key="1">
    <source>
        <dbReference type="EMBL" id="KAJ7543243.1"/>
    </source>
</evidence>
<accession>A0ACC2CML2</accession>
<name>A0ACC2CML2_DIPCM</name>
<keyword evidence="2" id="KW-1185">Reference proteome</keyword>
<sequence length="438" mass="46982">MDPRAFVRVSIGALGLRIAVASKASRAGVHASSSPCFCEVRLPYFPSQTVPIPLISSTTAAPNSRNIAACFYLDEPALLKLLSASWFRSAPPCLKVVVFTGLQGSCCGISDRKLLGTFSLPVSLEWAEGKTIQLHIGWTAIGQAKSKEGPCAELHLNVKVEADPRYIFQFDEDPALSPQVLQIQGSLPQPIFSCKFSRDRSSRSRFGLGETPRANSWAGPFSEKEKKERKGWLIMIHDLSGSPVAAASMVTPFVPSTGSDKVSRSNPGAWLILRPDPSSVDSWQPWGRLEAWRERGKGELGLRFQLVGGGGLAGVGTGIVLSECVINCKKGGEFLIDTVRFRPGNSPAISPVESPHSSGDCSFNLGLPAVGGFVMNCTVPGDGKKGRPFVQLAMRHVTCVEDAAVFLALSAAVGLSVDACRPFSQKMRKEFSRSESSS</sequence>